<name>A0ACC1RX91_9APHY</name>
<gene>
    <name evidence="1" type="ORF">NM688_g8106</name>
</gene>
<accession>A0ACC1RX91</accession>
<evidence type="ECO:0000313" key="2">
    <source>
        <dbReference type="Proteomes" id="UP001148662"/>
    </source>
</evidence>
<dbReference type="Proteomes" id="UP001148662">
    <property type="component" value="Unassembled WGS sequence"/>
</dbReference>
<evidence type="ECO:0000313" key="1">
    <source>
        <dbReference type="EMBL" id="KAJ3527610.1"/>
    </source>
</evidence>
<keyword evidence="2" id="KW-1185">Reference proteome</keyword>
<sequence>MLLLDARASVGPVTYTSRPLWNCGLSMRTLSAGQCRRIQLIVVDGAGEVGLIDLSPAMSRMHVAMLSSPDPRHAWALGPATTIVDPESVPKNVQRERPNAKSKKGNWYCVRFFPAGDYAWMVPKDISKLQQHEIQAYINEPYKRSGDLLQGYKIALDPTKWEEERDAAQAEAAEEEANAEVDQLESDAAEEEEEEEEKPKTKKRKRDSEVASAKAKPKSKSKKDSVEPKKKSTTASKGKKNGVKSKTLVESEDEGAAEGEEEEDAGPSKKASPPPAKKQKRDKDEEEADSALNNDPEATKVRDWRHKLQKAFLGKLVPKEEDVPGLDALFSTVESYDNMTIQYLTVSTLPLLTVCWQPAVGRSGVCSA</sequence>
<proteinExistence type="predicted"/>
<protein>
    <submittedName>
        <fullName evidence="1">Uncharacterized protein</fullName>
    </submittedName>
</protein>
<comment type="caution">
    <text evidence="1">The sequence shown here is derived from an EMBL/GenBank/DDBJ whole genome shotgun (WGS) entry which is preliminary data.</text>
</comment>
<reference evidence="1" key="1">
    <citation type="submission" date="2022-07" db="EMBL/GenBank/DDBJ databases">
        <title>Genome Sequence of Phlebia brevispora.</title>
        <authorList>
            <person name="Buettner E."/>
        </authorList>
    </citation>
    <scope>NUCLEOTIDE SEQUENCE</scope>
    <source>
        <strain evidence="1">MPL23</strain>
    </source>
</reference>
<organism evidence="1 2">
    <name type="scientific">Phlebia brevispora</name>
    <dbReference type="NCBI Taxonomy" id="194682"/>
    <lineage>
        <taxon>Eukaryota</taxon>
        <taxon>Fungi</taxon>
        <taxon>Dikarya</taxon>
        <taxon>Basidiomycota</taxon>
        <taxon>Agaricomycotina</taxon>
        <taxon>Agaricomycetes</taxon>
        <taxon>Polyporales</taxon>
        <taxon>Meruliaceae</taxon>
        <taxon>Phlebia</taxon>
    </lineage>
</organism>
<dbReference type="EMBL" id="JANHOG010002076">
    <property type="protein sequence ID" value="KAJ3527610.1"/>
    <property type="molecule type" value="Genomic_DNA"/>
</dbReference>